<accession>A0ABU8KKZ4</accession>
<comment type="caution">
    <text evidence="4">The sequence shown here is derived from an EMBL/GenBank/DDBJ whole genome shotgun (WGS) entry which is preliminary data.</text>
</comment>
<dbReference type="InterPro" id="IPR032466">
    <property type="entry name" value="Metal_Hydrolase"/>
</dbReference>
<evidence type="ECO:0000259" key="3">
    <source>
        <dbReference type="Pfam" id="PF01979"/>
    </source>
</evidence>
<comment type="similarity">
    <text evidence="1">Belongs to the metallo-dependent hydrolases superfamily. ATZ/TRZ family.</text>
</comment>
<name>A0ABU8KKZ4_9HYPH</name>
<organism evidence="4 5">
    <name type="scientific">Mesorhizobium argentiipisi</name>
    <dbReference type="NCBI Taxonomy" id="3015175"/>
    <lineage>
        <taxon>Bacteria</taxon>
        <taxon>Pseudomonadati</taxon>
        <taxon>Pseudomonadota</taxon>
        <taxon>Alphaproteobacteria</taxon>
        <taxon>Hyphomicrobiales</taxon>
        <taxon>Phyllobacteriaceae</taxon>
        <taxon>Mesorhizobium</taxon>
    </lineage>
</organism>
<keyword evidence="5" id="KW-1185">Reference proteome</keyword>
<sequence length="471" mass="50519">MPIPTASFARSPESGRPEHCDLILHNARILTVDANDRVVAGGAIAVRNGRIAALDRQERILATYSSDELFDAKGGVVHPGFIDAHVHISQYTARSVLPLMEGTSITMGHWKGELTPEDEYASARLAALDYLKCGYTGFVDPGTIFAPDAVAPVADEAGIRIWLTDPYVADNAEALAENLPELTSQSFLARWPRSTHEALKRLGSQLFRNSNRDSLVKAFVGLYGEATDSPELYKAALDLASDHGVRLQEHLGYLPAFQLKREKALGRPVLKWFEECGLLAPHVTFIHMNLVREDEISLLARRGVRVVWCPWGQLQMLGQPGADARMVELQRSDVAVGIASDIPRVADFDALGTLAMSAAAASGRPASPSEILRMRTIGAAATIGAEEELGSLEPGKRADFVVRSPTASVNFGFDPGLETAVIGGRDTVDAVFVGGRQVVHAGEVVSLDADAVVAEAHRSAHALASRIALGG</sequence>
<dbReference type="InterPro" id="IPR011059">
    <property type="entry name" value="Metal-dep_hydrolase_composite"/>
</dbReference>
<dbReference type="InterPro" id="IPR050287">
    <property type="entry name" value="MTA/SAH_deaminase"/>
</dbReference>
<dbReference type="SUPFAM" id="SSF51556">
    <property type="entry name" value="Metallo-dependent hydrolases"/>
    <property type="match status" value="1"/>
</dbReference>
<dbReference type="RefSeq" id="WP_337096838.1">
    <property type="nucleotide sequence ID" value="NZ_JAPYKO010000035.1"/>
</dbReference>
<dbReference type="SUPFAM" id="SSF51338">
    <property type="entry name" value="Composite domain of metallo-dependent hydrolases"/>
    <property type="match status" value="1"/>
</dbReference>
<evidence type="ECO:0000313" key="5">
    <source>
        <dbReference type="Proteomes" id="UP001366503"/>
    </source>
</evidence>
<evidence type="ECO:0000313" key="4">
    <source>
        <dbReference type="EMBL" id="MEI9406378.1"/>
    </source>
</evidence>
<dbReference type="Gene3D" id="2.30.40.10">
    <property type="entry name" value="Urease, subunit C, domain 1"/>
    <property type="match status" value="1"/>
</dbReference>
<evidence type="ECO:0000256" key="2">
    <source>
        <dbReference type="ARBA" id="ARBA00022801"/>
    </source>
</evidence>
<dbReference type="Gene3D" id="3.20.20.140">
    <property type="entry name" value="Metal-dependent hydrolases"/>
    <property type="match status" value="1"/>
</dbReference>
<dbReference type="PANTHER" id="PTHR43794:SF11">
    <property type="entry name" value="AMIDOHYDROLASE-RELATED DOMAIN-CONTAINING PROTEIN"/>
    <property type="match status" value="1"/>
</dbReference>
<dbReference type="Pfam" id="PF01979">
    <property type="entry name" value="Amidohydro_1"/>
    <property type="match status" value="1"/>
</dbReference>
<dbReference type="PANTHER" id="PTHR43794">
    <property type="entry name" value="AMINOHYDROLASE SSNA-RELATED"/>
    <property type="match status" value="1"/>
</dbReference>
<protein>
    <submittedName>
        <fullName evidence="4">Amidohydrolase family protein</fullName>
    </submittedName>
</protein>
<keyword evidence="2" id="KW-0378">Hydrolase</keyword>
<gene>
    <name evidence="4" type="ORF">O7A05_30085</name>
</gene>
<dbReference type="EMBL" id="JAPYKO010000035">
    <property type="protein sequence ID" value="MEI9406378.1"/>
    <property type="molecule type" value="Genomic_DNA"/>
</dbReference>
<dbReference type="InterPro" id="IPR006680">
    <property type="entry name" value="Amidohydro-rel"/>
</dbReference>
<dbReference type="Proteomes" id="UP001366503">
    <property type="component" value="Unassembled WGS sequence"/>
</dbReference>
<reference evidence="4 5" key="1">
    <citation type="submission" date="2022-12" db="EMBL/GenBank/DDBJ databases">
        <authorList>
            <person name="Muema E."/>
        </authorList>
    </citation>
    <scope>NUCLEOTIDE SEQUENCE [LARGE SCALE GENOMIC DNA]</scope>
    <source>
        <strain evidence="5">1330</strain>
    </source>
</reference>
<feature type="domain" description="Amidohydrolase-related" evidence="3">
    <location>
        <begin position="77"/>
        <end position="438"/>
    </location>
</feature>
<proteinExistence type="inferred from homology"/>
<evidence type="ECO:0000256" key="1">
    <source>
        <dbReference type="ARBA" id="ARBA00006745"/>
    </source>
</evidence>